<evidence type="ECO:0000313" key="1">
    <source>
        <dbReference type="EMBL" id="CAG7831950.1"/>
    </source>
</evidence>
<dbReference type="OrthoDB" id="1293503at2759"/>
<reference evidence="1" key="1">
    <citation type="submission" date="2021-06" db="EMBL/GenBank/DDBJ databases">
        <authorList>
            <person name="Hodson N. C."/>
            <person name="Mongue J. A."/>
            <person name="Jaron S. K."/>
        </authorList>
    </citation>
    <scope>NUCLEOTIDE SEQUENCE</scope>
</reference>
<dbReference type="Proteomes" id="UP000708208">
    <property type="component" value="Unassembled WGS sequence"/>
</dbReference>
<dbReference type="EMBL" id="CAJVCH010562829">
    <property type="protein sequence ID" value="CAG7831950.1"/>
    <property type="molecule type" value="Genomic_DNA"/>
</dbReference>
<accession>A0A8J2M256</accession>
<comment type="caution">
    <text evidence="1">The sequence shown here is derived from an EMBL/GenBank/DDBJ whole genome shotgun (WGS) entry which is preliminary data.</text>
</comment>
<protein>
    <submittedName>
        <fullName evidence="1">Uncharacterized protein</fullName>
    </submittedName>
</protein>
<keyword evidence="2" id="KW-1185">Reference proteome</keyword>
<proteinExistence type="predicted"/>
<evidence type="ECO:0000313" key="2">
    <source>
        <dbReference type="Proteomes" id="UP000708208"/>
    </source>
</evidence>
<sequence>MLLYGTETWPMGKDIKSRVTAAEMRFMRAMAGYIRRDRKRNKDILKELGAEPIIRRVKDYRKKW</sequence>
<dbReference type="AlphaFoldDB" id="A0A8J2M256"/>
<organism evidence="1 2">
    <name type="scientific">Allacma fusca</name>
    <dbReference type="NCBI Taxonomy" id="39272"/>
    <lineage>
        <taxon>Eukaryota</taxon>
        <taxon>Metazoa</taxon>
        <taxon>Ecdysozoa</taxon>
        <taxon>Arthropoda</taxon>
        <taxon>Hexapoda</taxon>
        <taxon>Collembola</taxon>
        <taxon>Symphypleona</taxon>
        <taxon>Sminthuridae</taxon>
        <taxon>Allacma</taxon>
    </lineage>
</organism>
<name>A0A8J2M256_9HEXA</name>
<gene>
    <name evidence="1" type="ORF">AFUS01_LOCUS41668</name>
</gene>